<evidence type="ECO:0000256" key="3">
    <source>
        <dbReference type="ARBA" id="ARBA00012438"/>
    </source>
</evidence>
<comment type="subcellular location">
    <subcellularLocation>
        <location evidence="2">Cell membrane</location>
        <topology evidence="2">Multi-pass membrane protein</topology>
    </subcellularLocation>
</comment>
<keyword evidence="14" id="KW-1185">Reference proteome</keyword>
<evidence type="ECO:0000313" key="13">
    <source>
        <dbReference type="EMBL" id="MFD1712521.1"/>
    </source>
</evidence>
<feature type="transmembrane region" description="Helical" evidence="11">
    <location>
        <begin position="184"/>
        <end position="207"/>
    </location>
</feature>
<dbReference type="InterPro" id="IPR003661">
    <property type="entry name" value="HisK_dim/P_dom"/>
</dbReference>
<name>A0ABW4KZ58_9BURK</name>
<feature type="domain" description="Histidine kinase" evidence="12">
    <location>
        <begin position="270"/>
        <end position="508"/>
    </location>
</feature>
<dbReference type="SMART" id="SM00388">
    <property type="entry name" value="HisKA"/>
    <property type="match status" value="1"/>
</dbReference>
<keyword evidence="10 11" id="KW-0472">Membrane</keyword>
<dbReference type="SUPFAM" id="SSF55874">
    <property type="entry name" value="ATPase domain of HSP90 chaperone/DNA topoisomerase II/histidine kinase"/>
    <property type="match status" value="1"/>
</dbReference>
<dbReference type="NCBIfam" id="NF008312">
    <property type="entry name" value="PRK11100.1"/>
    <property type="match status" value="1"/>
</dbReference>
<comment type="catalytic activity">
    <reaction evidence="1">
        <text>ATP + protein L-histidine = ADP + protein N-phospho-L-histidine.</text>
        <dbReference type="EC" id="2.7.13.3"/>
    </reaction>
</comment>
<dbReference type="SUPFAM" id="SSF103190">
    <property type="entry name" value="Sensory domain-like"/>
    <property type="match status" value="1"/>
</dbReference>
<evidence type="ECO:0000256" key="5">
    <source>
        <dbReference type="ARBA" id="ARBA00022553"/>
    </source>
</evidence>
<dbReference type="SMART" id="SM00387">
    <property type="entry name" value="HATPase_c"/>
    <property type="match status" value="1"/>
</dbReference>
<dbReference type="Pfam" id="PF00512">
    <property type="entry name" value="HisKA"/>
    <property type="match status" value="1"/>
</dbReference>
<evidence type="ECO:0000256" key="4">
    <source>
        <dbReference type="ARBA" id="ARBA00022475"/>
    </source>
</evidence>
<keyword evidence="4" id="KW-1003">Cell membrane</keyword>
<evidence type="ECO:0000256" key="8">
    <source>
        <dbReference type="ARBA" id="ARBA00022777"/>
    </source>
</evidence>
<sequence length="509" mass="55875">MSRRTRIFLALIAVYAIGMAALLYQLLADLDPRYRESAEEGLIETAQLMATVIEQDVEFGALPTDRIGGIFRDLYARRFSAQVYQLHKTRVDLRAYVTNRHGVVVYDSTGRALGQDFSHWRDVRLTLLGEYGARTTRDVPTDATSTVMYVGAPIRWNGEIVGVVTLGKPVQSFGQFVAAARNNVIYVGLVSGLSALLLALVLSFLLIRPLGISSDLFAALRTAWWRDEGGRRHFSPRRAWRAVRAQARAAGQEVRDAIAGRNYVQDYVRQLTHELKSPISAVRGAAELLQEPGMPPEQAARFAANIARESHRLQEVVDRMMELSALESRRMLRDQQRVALAPMLEELAAAARAQAPRLRIDVQIDDDVAVEGDPFLLRRAVGNLLDNAVEFTAPMASLAPGDAARGESGSADIVLRLSRDGRMARIAVRDHGPGVPSYAEGKLFDKFFSLARPGSQKKSTGLGLSFVREIATLHQGSVDVGNAVPRRGPDAPRADQGALAVLRLPALKP</sequence>
<reference evidence="14" key="1">
    <citation type="journal article" date="2019" name="Int. J. Syst. Evol. Microbiol.">
        <title>The Global Catalogue of Microorganisms (GCM) 10K type strain sequencing project: providing services to taxonomists for standard genome sequencing and annotation.</title>
        <authorList>
            <consortium name="The Broad Institute Genomics Platform"/>
            <consortium name="The Broad Institute Genome Sequencing Center for Infectious Disease"/>
            <person name="Wu L."/>
            <person name="Ma J."/>
        </authorList>
    </citation>
    <scope>NUCLEOTIDE SEQUENCE [LARGE SCALE GENOMIC DNA]</scope>
    <source>
        <strain evidence="14">LMG 29247</strain>
    </source>
</reference>
<dbReference type="PROSITE" id="PS50109">
    <property type="entry name" value="HIS_KIN"/>
    <property type="match status" value="1"/>
</dbReference>
<evidence type="ECO:0000256" key="10">
    <source>
        <dbReference type="ARBA" id="ARBA00023136"/>
    </source>
</evidence>
<evidence type="ECO:0000256" key="1">
    <source>
        <dbReference type="ARBA" id="ARBA00000085"/>
    </source>
</evidence>
<comment type="caution">
    <text evidence="13">The sequence shown here is derived from an EMBL/GenBank/DDBJ whole genome shotgun (WGS) entry which is preliminary data.</text>
</comment>
<keyword evidence="7 11" id="KW-0812">Transmembrane</keyword>
<dbReference type="InterPro" id="IPR036097">
    <property type="entry name" value="HisK_dim/P_sf"/>
</dbReference>
<feature type="transmembrane region" description="Helical" evidence="11">
    <location>
        <begin position="7"/>
        <end position="27"/>
    </location>
</feature>
<keyword evidence="5" id="KW-0597">Phosphoprotein</keyword>
<dbReference type="PANTHER" id="PTHR45436:SF10">
    <property type="entry name" value="HISTIDINE KINASE"/>
    <property type="match status" value="1"/>
</dbReference>
<evidence type="ECO:0000256" key="11">
    <source>
        <dbReference type="SAM" id="Phobius"/>
    </source>
</evidence>
<dbReference type="PRINTS" id="PR00344">
    <property type="entry name" value="BCTRLSENSOR"/>
</dbReference>
<evidence type="ECO:0000256" key="6">
    <source>
        <dbReference type="ARBA" id="ARBA00022679"/>
    </source>
</evidence>
<dbReference type="InterPro" id="IPR003594">
    <property type="entry name" value="HATPase_dom"/>
</dbReference>
<proteinExistence type="predicted"/>
<dbReference type="Gene3D" id="3.30.450.20">
    <property type="entry name" value="PAS domain"/>
    <property type="match status" value="1"/>
</dbReference>
<dbReference type="InterPro" id="IPR029151">
    <property type="entry name" value="Sensor-like_sf"/>
</dbReference>
<protein>
    <recommendedName>
        <fullName evidence="3">histidine kinase</fullName>
        <ecNumber evidence="3">2.7.13.3</ecNumber>
    </recommendedName>
</protein>
<dbReference type="EC" id="2.7.13.3" evidence="3"/>
<dbReference type="Proteomes" id="UP001597304">
    <property type="component" value="Unassembled WGS sequence"/>
</dbReference>
<evidence type="ECO:0000256" key="9">
    <source>
        <dbReference type="ARBA" id="ARBA00022989"/>
    </source>
</evidence>
<dbReference type="EMBL" id="JBHUEJ010000044">
    <property type="protein sequence ID" value="MFD1712521.1"/>
    <property type="molecule type" value="Genomic_DNA"/>
</dbReference>
<dbReference type="InterPro" id="IPR036890">
    <property type="entry name" value="HATPase_C_sf"/>
</dbReference>
<dbReference type="CDD" id="cd00082">
    <property type="entry name" value="HisKA"/>
    <property type="match status" value="1"/>
</dbReference>
<dbReference type="Gene3D" id="3.30.565.10">
    <property type="entry name" value="Histidine kinase-like ATPase, C-terminal domain"/>
    <property type="match status" value="1"/>
</dbReference>
<evidence type="ECO:0000313" key="14">
    <source>
        <dbReference type="Proteomes" id="UP001597304"/>
    </source>
</evidence>
<organism evidence="13 14">
    <name type="scientific">Ottowia flava</name>
    <dbReference type="NCBI Taxonomy" id="2675430"/>
    <lineage>
        <taxon>Bacteria</taxon>
        <taxon>Pseudomonadati</taxon>
        <taxon>Pseudomonadota</taxon>
        <taxon>Betaproteobacteria</taxon>
        <taxon>Burkholderiales</taxon>
        <taxon>Comamonadaceae</taxon>
        <taxon>Ottowia</taxon>
    </lineage>
</organism>
<keyword evidence="6 13" id="KW-0808">Transferase</keyword>
<dbReference type="Gene3D" id="1.10.287.130">
    <property type="match status" value="1"/>
</dbReference>
<dbReference type="InterPro" id="IPR005467">
    <property type="entry name" value="His_kinase_dom"/>
</dbReference>
<evidence type="ECO:0000256" key="2">
    <source>
        <dbReference type="ARBA" id="ARBA00004651"/>
    </source>
</evidence>
<gene>
    <name evidence="13" type="primary">creC</name>
    <name evidence="13" type="ORF">ACFSF0_18125</name>
</gene>
<evidence type="ECO:0000256" key="7">
    <source>
        <dbReference type="ARBA" id="ARBA00022692"/>
    </source>
</evidence>
<dbReference type="GO" id="GO:0004673">
    <property type="term" value="F:protein histidine kinase activity"/>
    <property type="evidence" value="ECO:0007669"/>
    <property type="project" value="UniProtKB-EC"/>
</dbReference>
<keyword evidence="9 11" id="KW-1133">Transmembrane helix</keyword>
<accession>A0ABW4KZ58</accession>
<dbReference type="RefSeq" id="WP_147913217.1">
    <property type="nucleotide sequence ID" value="NZ_JBHUEJ010000044.1"/>
</dbReference>
<dbReference type="SUPFAM" id="SSF47384">
    <property type="entry name" value="Homodimeric domain of signal transducing histidine kinase"/>
    <property type="match status" value="1"/>
</dbReference>
<dbReference type="PANTHER" id="PTHR45436">
    <property type="entry name" value="SENSOR HISTIDINE KINASE YKOH"/>
    <property type="match status" value="1"/>
</dbReference>
<dbReference type="Pfam" id="PF02518">
    <property type="entry name" value="HATPase_c"/>
    <property type="match status" value="1"/>
</dbReference>
<evidence type="ECO:0000259" key="12">
    <source>
        <dbReference type="PROSITE" id="PS50109"/>
    </source>
</evidence>
<dbReference type="InterPro" id="IPR004358">
    <property type="entry name" value="Sig_transdc_His_kin-like_C"/>
</dbReference>
<dbReference type="InterPro" id="IPR050428">
    <property type="entry name" value="TCS_sensor_his_kinase"/>
</dbReference>
<keyword evidence="8 13" id="KW-0418">Kinase</keyword>